<feature type="signal peptide" evidence="1">
    <location>
        <begin position="1"/>
        <end position="23"/>
    </location>
</feature>
<evidence type="ECO:0000313" key="2">
    <source>
        <dbReference type="EMBL" id="KZP00847.1"/>
    </source>
</evidence>
<protein>
    <recommendedName>
        <fullName evidence="4">Polysaccharide lyase family 7 protein</fullName>
    </recommendedName>
</protein>
<dbReference type="AlphaFoldDB" id="A0A167RF90"/>
<dbReference type="Proteomes" id="UP000076738">
    <property type="component" value="Unassembled WGS sequence"/>
</dbReference>
<dbReference type="OrthoDB" id="2538281at2759"/>
<organism evidence="2 3">
    <name type="scientific">Calocera viscosa (strain TUFC12733)</name>
    <dbReference type="NCBI Taxonomy" id="1330018"/>
    <lineage>
        <taxon>Eukaryota</taxon>
        <taxon>Fungi</taxon>
        <taxon>Dikarya</taxon>
        <taxon>Basidiomycota</taxon>
        <taxon>Agaricomycotina</taxon>
        <taxon>Dacrymycetes</taxon>
        <taxon>Dacrymycetales</taxon>
        <taxon>Dacrymycetaceae</taxon>
        <taxon>Calocera</taxon>
    </lineage>
</organism>
<evidence type="ECO:0000313" key="3">
    <source>
        <dbReference type="Proteomes" id="UP000076738"/>
    </source>
</evidence>
<proteinExistence type="predicted"/>
<reference evidence="2 3" key="1">
    <citation type="journal article" date="2016" name="Mol. Biol. Evol.">
        <title>Comparative Genomics of Early-Diverging Mushroom-Forming Fungi Provides Insights into the Origins of Lignocellulose Decay Capabilities.</title>
        <authorList>
            <person name="Nagy L.G."/>
            <person name="Riley R."/>
            <person name="Tritt A."/>
            <person name="Adam C."/>
            <person name="Daum C."/>
            <person name="Floudas D."/>
            <person name="Sun H."/>
            <person name="Yadav J.S."/>
            <person name="Pangilinan J."/>
            <person name="Larsson K.H."/>
            <person name="Matsuura K."/>
            <person name="Barry K."/>
            <person name="Labutti K."/>
            <person name="Kuo R."/>
            <person name="Ohm R.A."/>
            <person name="Bhattacharya S.S."/>
            <person name="Shirouzu T."/>
            <person name="Yoshinaga Y."/>
            <person name="Martin F.M."/>
            <person name="Grigoriev I.V."/>
            <person name="Hibbett D.S."/>
        </authorList>
    </citation>
    <scope>NUCLEOTIDE SEQUENCE [LARGE SCALE GENOMIC DNA]</scope>
    <source>
        <strain evidence="2 3">TUFC12733</strain>
    </source>
</reference>
<evidence type="ECO:0000256" key="1">
    <source>
        <dbReference type="SAM" id="SignalP"/>
    </source>
</evidence>
<keyword evidence="3" id="KW-1185">Reference proteome</keyword>
<keyword evidence="1" id="KW-0732">Signal</keyword>
<feature type="chain" id="PRO_5007891894" description="Polysaccharide lyase family 7 protein" evidence="1">
    <location>
        <begin position="24"/>
        <end position="239"/>
    </location>
</feature>
<gene>
    <name evidence="2" type="ORF">CALVIDRAFT_560168</name>
</gene>
<evidence type="ECO:0008006" key="4">
    <source>
        <dbReference type="Google" id="ProtNLM"/>
    </source>
</evidence>
<accession>A0A167RF90</accession>
<sequence length="239" mass="25711">MYFQLGSALLVLALLVPVPPVVAVTTLGDGTSYQMGQVEGMTWQASGILTQGCTSSVSGINDCYQMTLSSNPNDNLDPGNWTPRQRNELHFPPQSDGATWNYQWKHYLAPGTGSTTHFFHMMQVFSTADDGPLVTLDPISGAVRITDYERGCNPCGPTYSPLSSYEGRTTLHKMTITSGSNGNLEYAVTDASTGAALISYSVAGYMGSQTYIKFGTYRATEDITTGVVAYVGDFSSSEQ</sequence>
<name>A0A167RF90_CALVF</name>
<dbReference type="EMBL" id="KV417268">
    <property type="protein sequence ID" value="KZP00847.1"/>
    <property type="molecule type" value="Genomic_DNA"/>
</dbReference>